<dbReference type="GO" id="GO:0034488">
    <property type="term" value="P:basic amino acid transmembrane export from vacuole"/>
    <property type="evidence" value="ECO:0007669"/>
    <property type="project" value="TreeGrafter"/>
</dbReference>
<dbReference type="SMART" id="SM00679">
    <property type="entry name" value="CTNS"/>
    <property type="match status" value="2"/>
</dbReference>
<evidence type="ECO:0008006" key="11">
    <source>
        <dbReference type="Google" id="ProtNLM"/>
    </source>
</evidence>
<protein>
    <recommendedName>
        <fullName evidence="11">PQ loop repeat protein</fullName>
    </recommendedName>
</protein>
<comment type="similarity">
    <text evidence="5">Belongs to the laat-1 family.</text>
</comment>
<comment type="subcellular location">
    <subcellularLocation>
        <location evidence="1">Membrane</location>
        <topology evidence="1">Multi-pass membrane protein</topology>
    </subcellularLocation>
</comment>
<dbReference type="GO" id="GO:0015174">
    <property type="term" value="F:basic amino acid transmembrane transporter activity"/>
    <property type="evidence" value="ECO:0007669"/>
    <property type="project" value="TreeGrafter"/>
</dbReference>
<feature type="transmembrane region" description="Helical" evidence="8">
    <location>
        <begin position="292"/>
        <end position="310"/>
    </location>
</feature>
<dbReference type="EMBL" id="LGUA01001330">
    <property type="protein sequence ID" value="OAX78762.1"/>
    <property type="molecule type" value="Genomic_DNA"/>
</dbReference>
<dbReference type="OrthoDB" id="8048523at2759"/>
<keyword evidence="10" id="KW-1185">Reference proteome</keyword>
<dbReference type="FunFam" id="1.20.1280.290:FF:000009">
    <property type="entry name" value="PQ loop repeat family protein"/>
    <property type="match status" value="1"/>
</dbReference>
<comment type="catalytic activity">
    <reaction evidence="6">
        <text>L-histidine(out) + L-arginine(in) = L-histidine(in) + L-arginine(out)</text>
        <dbReference type="Rhea" id="RHEA:71063"/>
        <dbReference type="ChEBI" id="CHEBI:32682"/>
        <dbReference type="ChEBI" id="CHEBI:57595"/>
    </reaction>
</comment>
<evidence type="ECO:0000256" key="8">
    <source>
        <dbReference type="SAM" id="Phobius"/>
    </source>
</evidence>
<evidence type="ECO:0000256" key="5">
    <source>
        <dbReference type="ARBA" id="ARBA00038039"/>
    </source>
</evidence>
<dbReference type="PANTHER" id="PTHR16201">
    <property type="entry name" value="SEVEN TRANSMEMBRANE PROTEIN 1-RELATED"/>
    <property type="match status" value="1"/>
</dbReference>
<comment type="caution">
    <text evidence="9">The sequence shown here is derived from an EMBL/GenBank/DDBJ whole genome shotgun (WGS) entry which is preliminary data.</text>
</comment>
<dbReference type="Gene3D" id="1.20.1280.290">
    <property type="match status" value="2"/>
</dbReference>
<keyword evidence="4 8" id="KW-0472">Membrane</keyword>
<reference evidence="9 10" key="1">
    <citation type="submission" date="2015-07" db="EMBL/GenBank/DDBJ databases">
        <title>Emmonsia species relationships and genome sequence.</title>
        <authorList>
            <person name="Cuomo C.A."/>
            <person name="Schwartz I.S."/>
            <person name="Kenyon C."/>
            <person name="de Hoog G.S."/>
            <person name="Govender N.P."/>
            <person name="Botha A."/>
            <person name="Moreno L."/>
            <person name="de Vries M."/>
            <person name="Munoz J.F."/>
            <person name="Stielow J.B."/>
        </authorList>
    </citation>
    <scope>NUCLEOTIDE SEQUENCE [LARGE SCALE GENOMIC DNA]</scope>
    <source>
        <strain evidence="9 10">CBS 136260</strain>
    </source>
</reference>
<dbReference type="Pfam" id="PF04193">
    <property type="entry name" value="PQ-loop"/>
    <property type="match status" value="2"/>
</dbReference>
<feature type="region of interest" description="Disordered" evidence="7">
    <location>
        <begin position="166"/>
        <end position="218"/>
    </location>
</feature>
<evidence type="ECO:0000256" key="2">
    <source>
        <dbReference type="ARBA" id="ARBA00022692"/>
    </source>
</evidence>
<feature type="transmembrane region" description="Helical" evidence="8">
    <location>
        <begin position="104"/>
        <end position="124"/>
    </location>
</feature>
<name>A0A1B7NPM5_9EURO</name>
<sequence length="434" mass="47692">MTSAWLYNPLVASLPDHCEPSSSFLTFISSHLHTCIPTPLALISSSLGTLSIISWLFAQLPQIYKNYELQSTSSLSVWFLVEWCLGDSTNLIGAILLYQAGWQITVAAYYVFVDVVLVFQYYFYTYIKLWQIRRQGYSQPSDLGFNDGDMYNGIIPTEANTIVGLSPASVPPSDPKTATSKKGLEIDSPWANSPACPNEKQRSPSRTIYRVGGSSSITPSGSPRTILFLSILCAVLASAATTHPNEQNVTTFSQSQPDARQIAGKIASWSSTILYLGSRVPQLYKNYGRKSTSGLSPLLFFAAFCGNFFYSSSLLTNPNAWSDFPAYGGGGWVGKEGNNRLEWIGRAVPFFLGAFGVLGLDGAMSIQFMIYKKKNEDVDAAMSLQPTRQGRGRGRWRKVSGWMKGWIPTSPERKSPSAETEALVIDGQDRYGAV</sequence>
<dbReference type="Proteomes" id="UP000091918">
    <property type="component" value="Unassembled WGS sequence"/>
</dbReference>
<dbReference type="InterPro" id="IPR006603">
    <property type="entry name" value="PQ-loop_rpt"/>
</dbReference>
<dbReference type="STRING" id="1658172.A0A1B7NPM5"/>
<feature type="transmembrane region" description="Helical" evidence="8">
    <location>
        <begin position="77"/>
        <end position="98"/>
    </location>
</feature>
<evidence type="ECO:0000256" key="7">
    <source>
        <dbReference type="SAM" id="MobiDB-lite"/>
    </source>
</evidence>
<keyword evidence="3 8" id="KW-1133">Transmembrane helix</keyword>
<accession>A0A1B7NPM5</accession>
<evidence type="ECO:0000256" key="1">
    <source>
        <dbReference type="ARBA" id="ARBA00004141"/>
    </source>
</evidence>
<evidence type="ECO:0000256" key="3">
    <source>
        <dbReference type="ARBA" id="ARBA00022989"/>
    </source>
</evidence>
<dbReference type="PANTHER" id="PTHR16201:SF34">
    <property type="entry name" value="LYSOSOMAL AMINO ACID TRANSPORTER 1"/>
    <property type="match status" value="1"/>
</dbReference>
<feature type="transmembrane region" description="Helical" evidence="8">
    <location>
        <begin position="36"/>
        <end position="57"/>
    </location>
</feature>
<dbReference type="InterPro" id="IPR051415">
    <property type="entry name" value="LAAT-1"/>
</dbReference>
<feature type="transmembrane region" description="Helical" evidence="8">
    <location>
        <begin position="343"/>
        <end position="364"/>
    </location>
</feature>
<gene>
    <name evidence="9" type="ORF">ACJ72_06929</name>
</gene>
<organism evidence="9 10">
    <name type="scientific">Emergomyces africanus</name>
    <dbReference type="NCBI Taxonomy" id="1955775"/>
    <lineage>
        <taxon>Eukaryota</taxon>
        <taxon>Fungi</taxon>
        <taxon>Dikarya</taxon>
        <taxon>Ascomycota</taxon>
        <taxon>Pezizomycotina</taxon>
        <taxon>Eurotiomycetes</taxon>
        <taxon>Eurotiomycetidae</taxon>
        <taxon>Onygenales</taxon>
        <taxon>Ajellomycetaceae</taxon>
        <taxon>Emergomyces</taxon>
    </lineage>
</organism>
<dbReference type="AlphaFoldDB" id="A0A1B7NPM5"/>
<evidence type="ECO:0000256" key="4">
    <source>
        <dbReference type="ARBA" id="ARBA00023136"/>
    </source>
</evidence>
<evidence type="ECO:0000313" key="10">
    <source>
        <dbReference type="Proteomes" id="UP000091918"/>
    </source>
</evidence>
<proteinExistence type="inferred from homology"/>
<keyword evidence="2 8" id="KW-0812">Transmembrane</keyword>
<evidence type="ECO:0000313" key="9">
    <source>
        <dbReference type="EMBL" id="OAX78762.1"/>
    </source>
</evidence>
<dbReference type="GO" id="GO:0000329">
    <property type="term" value="C:fungal-type vacuole membrane"/>
    <property type="evidence" value="ECO:0007669"/>
    <property type="project" value="TreeGrafter"/>
</dbReference>
<evidence type="ECO:0000256" key="6">
    <source>
        <dbReference type="ARBA" id="ARBA00050768"/>
    </source>
</evidence>